<proteinExistence type="predicted"/>
<accession>A0A0H2MFR9</accession>
<keyword evidence="1" id="KW-0560">Oxidoreductase</keyword>
<organism evidence="3 4">
    <name type="scientific">Kiloniella spongiae</name>
    <dbReference type="NCBI Taxonomy" id="1489064"/>
    <lineage>
        <taxon>Bacteria</taxon>
        <taxon>Pseudomonadati</taxon>
        <taxon>Pseudomonadota</taxon>
        <taxon>Alphaproteobacteria</taxon>
        <taxon>Rhodospirillales</taxon>
        <taxon>Kiloniellaceae</taxon>
        <taxon>Kiloniella</taxon>
    </lineage>
</organism>
<dbReference type="AlphaFoldDB" id="A0A0H2MFR9"/>
<dbReference type="GO" id="GO:0005737">
    <property type="term" value="C:cytoplasm"/>
    <property type="evidence" value="ECO:0007669"/>
    <property type="project" value="TreeGrafter"/>
</dbReference>
<dbReference type="Gene3D" id="3.50.50.60">
    <property type="entry name" value="FAD/NAD(P)-binding domain"/>
    <property type="match status" value="1"/>
</dbReference>
<dbReference type="PANTHER" id="PTHR13847:SF281">
    <property type="entry name" value="FAD DEPENDENT OXIDOREDUCTASE DOMAIN-CONTAINING PROTEIN"/>
    <property type="match status" value="1"/>
</dbReference>
<keyword evidence="4" id="KW-1185">Reference proteome</keyword>
<dbReference type="OrthoDB" id="9806601at2"/>
<evidence type="ECO:0000313" key="4">
    <source>
        <dbReference type="Proteomes" id="UP000035444"/>
    </source>
</evidence>
<dbReference type="InterPro" id="IPR006076">
    <property type="entry name" value="FAD-dep_OxRdtase"/>
</dbReference>
<feature type="domain" description="FAD dependent oxidoreductase" evidence="2">
    <location>
        <begin position="41"/>
        <end position="400"/>
    </location>
</feature>
<dbReference type="Gene3D" id="3.30.9.10">
    <property type="entry name" value="D-Amino Acid Oxidase, subunit A, domain 2"/>
    <property type="match status" value="1"/>
</dbReference>
<comment type="caution">
    <text evidence="3">The sequence shown here is derived from an EMBL/GenBank/DDBJ whole genome shotgun (WGS) entry which is preliminary data.</text>
</comment>
<dbReference type="Proteomes" id="UP000035444">
    <property type="component" value="Unassembled WGS sequence"/>
</dbReference>
<dbReference type="PANTHER" id="PTHR13847">
    <property type="entry name" value="SARCOSINE DEHYDROGENASE-RELATED"/>
    <property type="match status" value="1"/>
</dbReference>
<dbReference type="Pfam" id="PF01266">
    <property type="entry name" value="DAO"/>
    <property type="match status" value="1"/>
</dbReference>
<evidence type="ECO:0000259" key="2">
    <source>
        <dbReference type="Pfam" id="PF01266"/>
    </source>
</evidence>
<dbReference type="InterPro" id="IPR036188">
    <property type="entry name" value="FAD/NAD-bd_sf"/>
</dbReference>
<dbReference type="STRING" id="1489064.WH96_16330"/>
<dbReference type="GO" id="GO:0016491">
    <property type="term" value="F:oxidoreductase activity"/>
    <property type="evidence" value="ECO:0007669"/>
    <property type="project" value="UniProtKB-KW"/>
</dbReference>
<evidence type="ECO:0000256" key="1">
    <source>
        <dbReference type="ARBA" id="ARBA00023002"/>
    </source>
</evidence>
<dbReference type="SUPFAM" id="SSF51905">
    <property type="entry name" value="FAD/NAD(P)-binding domain"/>
    <property type="match status" value="1"/>
</dbReference>
<gene>
    <name evidence="3" type="ORF">WH96_16330</name>
</gene>
<protein>
    <recommendedName>
        <fullName evidence="2">FAD dependent oxidoreductase domain-containing protein</fullName>
    </recommendedName>
</protein>
<evidence type="ECO:0000313" key="3">
    <source>
        <dbReference type="EMBL" id="KLN59617.1"/>
    </source>
</evidence>
<name>A0A0H2MFR9_9PROT</name>
<dbReference type="EMBL" id="LAQL01000012">
    <property type="protein sequence ID" value="KLN59617.1"/>
    <property type="molecule type" value="Genomic_DNA"/>
</dbReference>
<dbReference type="PATRIC" id="fig|1489064.4.peg.246"/>
<sequence length="446" mass="49668">MKYLYDTHAFSAQNHAPSYWRDTAPALEDFPSLTEDTKCEVAVIGSGYTGMMAAYRLATKYQIDVKVFDAAQPGWGASGRNGGFCCMGSTKLSYQQMIRRYGLDATKDFFEAQKQSVAFVKSFLETHNIDADVTGNGEIELAHKANRMDDLRQEQEFLSKTFDHNSYLLAPAQLAEIGLSGDFHGGLHNPTGFGLHPLKYARGLARLLRDNGIEIFGNSPVTKWEKHIDGHHLHTPQGIVKANHVIMATNGYTAENLSSNAAGKLLPALSSILITRPLSEQEQQDQGWSNTTTVYDSRILLHYFRLLPDGRFLFGGRGGTDSSASGEKLAEKRVREDFEALFPAWAHIEHTHFWQGFICLSNDLVPYIGPINKDKTAWASLAYHGNGVAMSGWAGKALADEIAGDRTDSKLPSVFTKRFNKFPLPALRLQYLKAAYAFYQIKDEWL</sequence>
<dbReference type="RefSeq" id="WP_047765297.1">
    <property type="nucleotide sequence ID" value="NZ_LAQL01000012.1"/>
</dbReference>
<reference evidence="3 4" key="1">
    <citation type="submission" date="2015-03" db="EMBL/GenBank/DDBJ databases">
        <title>Genome Sequence of Kiloniella spongiae MEBiC09566, isolated from a marine sponge.</title>
        <authorList>
            <person name="Shao Z."/>
            <person name="Wang L."/>
            <person name="Li X."/>
        </authorList>
    </citation>
    <scope>NUCLEOTIDE SEQUENCE [LARGE SCALE GENOMIC DNA]</scope>
    <source>
        <strain evidence="3 4">MEBiC09566</strain>
    </source>
</reference>